<dbReference type="EMBL" id="BRXY01000193">
    <property type="protein sequence ID" value="GMH75826.1"/>
    <property type="molecule type" value="Genomic_DNA"/>
</dbReference>
<dbReference type="InterPro" id="IPR010788">
    <property type="entry name" value="VDE_dom"/>
</dbReference>
<feature type="domain" description="VDE lipocalin" evidence="2">
    <location>
        <begin position="63"/>
        <end position="305"/>
    </location>
</feature>
<dbReference type="InterPro" id="IPR044682">
    <property type="entry name" value="VDE"/>
</dbReference>
<sequence length="396" mass="43957">MLRLVLFIALITQTGSWRLAMPKPTPLPNLNLNKVVPAALLSVSLLVGGATGADASDGKAIGLCLLDKCRLPLAKCITNPNCLANVACIQGCASKEDEIGCQIKCGDLFENTVVGEFNKCAVSQMACVPQRPDDGSYPVPSSDVVVKKFPVSWFDGPLYITSGQNELFDRFPCQLHLFTSSSSTNSFYGSLNWRISEPDGEFLTRDAVQRFKQDSELGGHMINHDNEYLHYQDDWYIIDWSDGSDGVDPFAFVYYRGSNDAWDGYGGAFVYTKAAKFPESIRSRCREAAKKVRFDFDKDFADTDNTCKVQTDDEKVMLREKFVGKELALTEEQLQRAALRVRGSTTNSVKAQKIFFEDEGSIAGRAVESLKEKGLAIERAILEEVEVLEKDLEITK</sequence>
<comment type="caution">
    <text evidence="3">The sequence shown here is derived from an EMBL/GenBank/DDBJ whole genome shotgun (WGS) entry which is preliminary data.</text>
</comment>
<feature type="chain" id="PRO_5040796027" description="VDE lipocalin domain-containing protein" evidence="1">
    <location>
        <begin position="17"/>
        <end position="396"/>
    </location>
</feature>
<dbReference type="Pfam" id="PF07137">
    <property type="entry name" value="VDE"/>
    <property type="match status" value="1"/>
</dbReference>
<dbReference type="Proteomes" id="UP001165085">
    <property type="component" value="Unassembled WGS sequence"/>
</dbReference>
<evidence type="ECO:0000313" key="4">
    <source>
        <dbReference type="Proteomes" id="UP001165085"/>
    </source>
</evidence>
<gene>
    <name evidence="3" type="ORF">TrST_g9</name>
</gene>
<feature type="signal peptide" evidence="1">
    <location>
        <begin position="1"/>
        <end position="16"/>
    </location>
</feature>
<dbReference type="GO" id="GO:0010028">
    <property type="term" value="P:xanthophyll cycle"/>
    <property type="evidence" value="ECO:0007669"/>
    <property type="project" value="InterPro"/>
</dbReference>
<reference evidence="4" key="1">
    <citation type="journal article" date="2023" name="Commun. Biol.">
        <title>Genome analysis of Parmales, the sister group of diatoms, reveals the evolutionary specialization of diatoms from phago-mixotrophs to photoautotrophs.</title>
        <authorList>
            <person name="Ban H."/>
            <person name="Sato S."/>
            <person name="Yoshikawa S."/>
            <person name="Yamada K."/>
            <person name="Nakamura Y."/>
            <person name="Ichinomiya M."/>
            <person name="Sato N."/>
            <person name="Blanc-Mathieu R."/>
            <person name="Endo H."/>
            <person name="Kuwata A."/>
            <person name="Ogata H."/>
        </authorList>
    </citation>
    <scope>NUCLEOTIDE SEQUENCE [LARGE SCALE GENOMIC DNA]</scope>
    <source>
        <strain evidence="4">NIES 3701</strain>
    </source>
</reference>
<proteinExistence type="predicted"/>
<dbReference type="SUPFAM" id="SSF50814">
    <property type="entry name" value="Lipocalins"/>
    <property type="match status" value="1"/>
</dbReference>
<dbReference type="InterPro" id="IPR012674">
    <property type="entry name" value="Calycin"/>
</dbReference>
<evidence type="ECO:0000313" key="3">
    <source>
        <dbReference type="EMBL" id="GMH75826.1"/>
    </source>
</evidence>
<organism evidence="3 4">
    <name type="scientific">Triparma strigata</name>
    <dbReference type="NCBI Taxonomy" id="1606541"/>
    <lineage>
        <taxon>Eukaryota</taxon>
        <taxon>Sar</taxon>
        <taxon>Stramenopiles</taxon>
        <taxon>Ochrophyta</taxon>
        <taxon>Bolidophyceae</taxon>
        <taxon>Parmales</taxon>
        <taxon>Triparmaceae</taxon>
        <taxon>Triparma</taxon>
    </lineage>
</organism>
<evidence type="ECO:0000259" key="2">
    <source>
        <dbReference type="Pfam" id="PF07137"/>
    </source>
</evidence>
<accession>A0A9W7ASG7</accession>
<dbReference type="PANTHER" id="PTHR33970:SF1">
    <property type="entry name" value="VIOLAXANTHIN DE-EPOXIDASE, CHLOROPLASTIC"/>
    <property type="match status" value="1"/>
</dbReference>
<dbReference type="GO" id="GO:0046422">
    <property type="term" value="F:violaxanthin de-epoxidase activity"/>
    <property type="evidence" value="ECO:0007669"/>
    <property type="project" value="InterPro"/>
</dbReference>
<protein>
    <recommendedName>
        <fullName evidence="2">VDE lipocalin domain-containing protein</fullName>
    </recommendedName>
</protein>
<dbReference type="OrthoDB" id="10258187at2759"/>
<name>A0A9W7ASG7_9STRA</name>
<evidence type="ECO:0000256" key="1">
    <source>
        <dbReference type="SAM" id="SignalP"/>
    </source>
</evidence>
<dbReference type="Gene3D" id="2.40.128.20">
    <property type="match status" value="1"/>
</dbReference>
<dbReference type="AlphaFoldDB" id="A0A9W7ASG7"/>
<dbReference type="PANTHER" id="PTHR33970">
    <property type="entry name" value="VIOLAXANTHIN DE-EPOXIDASE, CHLOROPLASTIC-RELATED"/>
    <property type="match status" value="1"/>
</dbReference>
<keyword evidence="1" id="KW-0732">Signal</keyword>
<keyword evidence="4" id="KW-1185">Reference proteome</keyword>